<comment type="similarity">
    <text evidence="7">Belongs to the TFIIE beta subunit family.</text>
</comment>
<dbReference type="Pfam" id="PF02186">
    <property type="entry name" value="TFIIE_beta"/>
    <property type="match status" value="1"/>
</dbReference>
<reference evidence="9" key="1">
    <citation type="submission" date="2025-08" db="UniProtKB">
        <authorList>
            <consortium name="RefSeq"/>
        </authorList>
    </citation>
    <scope>IDENTIFICATION</scope>
</reference>
<comment type="subunit">
    <text evidence="7">Tetramer of two alpha and two beta chains.</text>
</comment>
<dbReference type="InterPro" id="IPR003166">
    <property type="entry name" value="TFIIE_bsu_DNA-bd"/>
</dbReference>
<keyword evidence="3 7" id="KW-0238">DNA-binding</keyword>
<organism evidence="8 9">
    <name type="scientific">Octopus sinensis</name>
    <name type="common">East Asian common octopus</name>
    <dbReference type="NCBI Taxonomy" id="2607531"/>
    <lineage>
        <taxon>Eukaryota</taxon>
        <taxon>Metazoa</taxon>
        <taxon>Spiralia</taxon>
        <taxon>Lophotrochozoa</taxon>
        <taxon>Mollusca</taxon>
        <taxon>Cephalopoda</taxon>
        <taxon>Coleoidea</taxon>
        <taxon>Octopodiformes</taxon>
        <taxon>Octopoda</taxon>
        <taxon>Incirrata</taxon>
        <taxon>Octopodidae</taxon>
        <taxon>Octopus</taxon>
    </lineage>
</organism>
<evidence type="ECO:0000256" key="4">
    <source>
        <dbReference type="ARBA" id="ARBA00023163"/>
    </source>
</evidence>
<evidence type="ECO:0000313" key="8">
    <source>
        <dbReference type="Proteomes" id="UP000515154"/>
    </source>
</evidence>
<dbReference type="InterPro" id="IPR036390">
    <property type="entry name" value="WH_DNA-bd_sf"/>
</dbReference>
<evidence type="ECO:0000256" key="2">
    <source>
        <dbReference type="ARBA" id="ARBA00023015"/>
    </source>
</evidence>
<dbReference type="FunFam" id="1.10.10.10:FF:000177">
    <property type="entry name" value="Transcription initiation factor IIE subunit beta"/>
    <property type="match status" value="1"/>
</dbReference>
<keyword evidence="2 7" id="KW-0805">Transcription regulation</keyword>
<dbReference type="GO" id="GO:0006367">
    <property type="term" value="P:transcription initiation at RNA polymerase II promoter"/>
    <property type="evidence" value="ECO:0007669"/>
    <property type="project" value="UniProtKB-UniRule"/>
</dbReference>
<gene>
    <name evidence="9" type="primary">LOC115215196</name>
</gene>
<dbReference type="InterPro" id="IPR040501">
    <property type="entry name" value="TFA2_Winged_2"/>
</dbReference>
<dbReference type="InterPro" id="IPR036388">
    <property type="entry name" value="WH-like_DNA-bd_sf"/>
</dbReference>
<dbReference type="Pfam" id="PF18121">
    <property type="entry name" value="TFA2_Winged_2"/>
    <property type="match status" value="1"/>
</dbReference>
<proteinExistence type="inferred from homology"/>
<dbReference type="AlphaFoldDB" id="A0A6P7SPM6"/>
<dbReference type="Proteomes" id="UP000515154">
    <property type="component" value="Linkage group LG8"/>
</dbReference>
<dbReference type="RefSeq" id="XP_029640249.1">
    <property type="nucleotide sequence ID" value="XM_029784389.2"/>
</dbReference>
<keyword evidence="5 7" id="KW-0539">Nucleus</keyword>
<accession>A0A6P7SPM6</accession>
<dbReference type="SUPFAM" id="SSF46785">
    <property type="entry name" value="Winged helix' DNA-binding domain"/>
    <property type="match status" value="1"/>
</dbReference>
<protein>
    <recommendedName>
        <fullName evidence="7">Transcription initiation factor IIE subunit beta</fullName>
    </recommendedName>
</protein>
<comment type="subcellular location">
    <subcellularLocation>
        <location evidence="1 7">Nucleus</location>
    </subcellularLocation>
</comment>
<evidence type="ECO:0000256" key="6">
    <source>
        <dbReference type="ARBA" id="ARBA00025581"/>
    </source>
</evidence>
<dbReference type="PANTHER" id="PTHR12716">
    <property type="entry name" value="TRANSCRIPTION INITIATION FACTOR IIE, BETA SUBUNIT"/>
    <property type="match status" value="1"/>
</dbReference>
<dbReference type="GO" id="GO:0003677">
    <property type="term" value="F:DNA binding"/>
    <property type="evidence" value="ECO:0007669"/>
    <property type="project" value="UniProtKB-UniRule"/>
</dbReference>
<evidence type="ECO:0000256" key="7">
    <source>
        <dbReference type="PIRNR" id="PIRNR016398"/>
    </source>
</evidence>
<evidence type="ECO:0000313" key="9">
    <source>
        <dbReference type="RefSeq" id="XP_029640249.1"/>
    </source>
</evidence>
<comment type="function">
    <text evidence="6 7">Recruits TFIIH to the initiation complex and stimulates the RNA polymerase II C-terminal domain kinase and DNA-dependent ATPase activities of TFIIH. Both TFIIH and TFIIE are required for promoter clearance by RNA polymerase.</text>
</comment>
<evidence type="ECO:0000256" key="5">
    <source>
        <dbReference type="ARBA" id="ARBA00023242"/>
    </source>
</evidence>
<dbReference type="CDD" id="cd07977">
    <property type="entry name" value="TFIIE_beta_winged_helix"/>
    <property type="match status" value="1"/>
</dbReference>
<dbReference type="KEGG" id="osn:115215196"/>
<dbReference type="InterPro" id="IPR016656">
    <property type="entry name" value="TFIIE-bsu"/>
</dbReference>
<sequence length="289" mass="33418">MDPALIKGHASFLARARSQPIVEKRKNQHKDENNESLAKKQKSSKPPKPKPISNAETYDYKTAKGSSQYKFSVLAKIVKHMKTRHQKGHVHPLNIEDILDETNQLDLGSKQRHWLVTEALINNPKIEVVDGNTYIFKPKYNIRNKKGLMNLLKNQDLHGLGGVLVDDIEESIPNAPKVFKVLADHIIFVARPIDKKKILFYNDKYCQFKIDEDFRKMWRSVTVEGLDEQKIEEYLEKQGISLMPDVGAKRTPIQKRKKLNSKKSRTFKKHNDHLQGVLEDYSDLTNKQK</sequence>
<evidence type="ECO:0000256" key="1">
    <source>
        <dbReference type="ARBA" id="ARBA00004123"/>
    </source>
</evidence>
<dbReference type="GO" id="GO:0005673">
    <property type="term" value="C:transcription factor TFIIE complex"/>
    <property type="evidence" value="ECO:0007669"/>
    <property type="project" value="UniProtKB-UniRule"/>
</dbReference>
<name>A0A6P7SPM6_9MOLL</name>
<dbReference type="PIRSF" id="PIRSF016398">
    <property type="entry name" value="TFIIE-beta"/>
    <property type="match status" value="1"/>
</dbReference>
<dbReference type="PROSITE" id="PS51351">
    <property type="entry name" value="TFIIE_BETA_C"/>
    <property type="match status" value="1"/>
</dbReference>
<keyword evidence="4 7" id="KW-0804">Transcription</keyword>
<dbReference type="PANTHER" id="PTHR12716:SF8">
    <property type="entry name" value="TRANSCRIPTION INITIATION FACTOR IIE SUBUNIT BETA"/>
    <property type="match status" value="1"/>
</dbReference>
<dbReference type="GO" id="GO:0001097">
    <property type="term" value="F:TFIIH-class transcription factor complex binding"/>
    <property type="evidence" value="ECO:0007669"/>
    <property type="project" value="TreeGrafter"/>
</dbReference>
<keyword evidence="8" id="KW-1185">Reference proteome</keyword>
<evidence type="ECO:0000256" key="3">
    <source>
        <dbReference type="ARBA" id="ARBA00023125"/>
    </source>
</evidence>
<dbReference type="Gene3D" id="1.10.10.10">
    <property type="entry name" value="Winged helix-like DNA-binding domain superfamily/Winged helix DNA-binding domain"/>
    <property type="match status" value="1"/>
</dbReference>